<dbReference type="PIRSF" id="PIRSF031982">
    <property type="entry name" value="UCP031982_abhydr"/>
    <property type="match status" value="1"/>
</dbReference>
<dbReference type="Proteomes" id="UP000632498">
    <property type="component" value="Unassembled WGS sequence"/>
</dbReference>
<comment type="caution">
    <text evidence="5">The sequence shown here is derived from an EMBL/GenBank/DDBJ whole genome shotgun (WGS) entry which is preliminary data.</text>
</comment>
<dbReference type="EMBL" id="BMHV01000006">
    <property type="protein sequence ID" value="GGF58687.1"/>
    <property type="molecule type" value="Genomic_DNA"/>
</dbReference>
<evidence type="ECO:0000259" key="4">
    <source>
        <dbReference type="Pfam" id="PF12697"/>
    </source>
</evidence>
<accession>A0A917BWS7</accession>
<dbReference type="InterPro" id="IPR000073">
    <property type="entry name" value="AB_hydrolase_1"/>
</dbReference>
<evidence type="ECO:0000256" key="3">
    <source>
        <dbReference type="ARBA" id="ARBA00023098"/>
    </source>
</evidence>
<dbReference type="Gene3D" id="3.40.50.1820">
    <property type="entry name" value="alpha/beta hydrolase"/>
    <property type="match status" value="1"/>
</dbReference>
<proteinExistence type="predicted"/>
<dbReference type="GO" id="GO:0016042">
    <property type="term" value="P:lipid catabolic process"/>
    <property type="evidence" value="ECO:0007669"/>
    <property type="project" value="UniProtKB-KW"/>
</dbReference>
<dbReference type="PANTHER" id="PTHR10272:SF0">
    <property type="entry name" value="PLATELET-ACTIVATING FACTOR ACETYLHYDROLASE"/>
    <property type="match status" value="1"/>
</dbReference>
<reference evidence="5" key="1">
    <citation type="journal article" date="2014" name="Int. J. Syst. Evol. Microbiol.">
        <title>Complete genome sequence of Corynebacterium casei LMG S-19264T (=DSM 44701T), isolated from a smear-ripened cheese.</title>
        <authorList>
            <consortium name="US DOE Joint Genome Institute (JGI-PGF)"/>
            <person name="Walter F."/>
            <person name="Albersmeier A."/>
            <person name="Kalinowski J."/>
            <person name="Ruckert C."/>
        </authorList>
    </citation>
    <scope>NUCLEOTIDE SEQUENCE</scope>
    <source>
        <strain evidence="5">CGMCC 1.15254</strain>
    </source>
</reference>
<dbReference type="GO" id="GO:0003847">
    <property type="term" value="F:1-alkyl-2-acetylglycerophosphocholine esterase activity"/>
    <property type="evidence" value="ECO:0007669"/>
    <property type="project" value="TreeGrafter"/>
</dbReference>
<reference evidence="5" key="2">
    <citation type="submission" date="2020-09" db="EMBL/GenBank/DDBJ databases">
        <authorList>
            <person name="Sun Q."/>
            <person name="Zhou Y."/>
        </authorList>
    </citation>
    <scope>NUCLEOTIDE SEQUENCE</scope>
    <source>
        <strain evidence="5">CGMCC 1.15254</strain>
    </source>
</reference>
<gene>
    <name evidence="5" type="ORF">GCM10011332_10330</name>
</gene>
<dbReference type="InterPro" id="IPR029058">
    <property type="entry name" value="AB_hydrolase_fold"/>
</dbReference>
<keyword evidence="3" id="KW-0443">Lipid metabolism</keyword>
<name>A0A917BWS7_9PROT</name>
<dbReference type="AlphaFoldDB" id="A0A917BWS7"/>
<protein>
    <submittedName>
        <fullName evidence="5">Dienelactone hydrolase</fullName>
    </submittedName>
</protein>
<dbReference type="RefSeq" id="WP_188662427.1">
    <property type="nucleotide sequence ID" value="NZ_BMHV01000006.1"/>
</dbReference>
<sequence>MTYHAGFTTLRASDRDGTVPCALWYPTETPAQNLRQGVYNFHVAKNGDIAPGCFPLVVMSHGSGGTRFGHCKTAEFLAEHGYIVLAPEHPHNNFFDDSAVGSARSYSGRSRHLKSALDMVLADNKWGPVIDPQKIAVFGFSLGGFTALTCVGATPYVKGLARHIRMNREFDPIFSGYEVIVRDGFDEDYLPVTYDPRYKACIALAPVSGGLFPPASLQNIKVPVQIFRAEHDMILRHPFHSTEIRENLPNGCDYHITKKAGHFSYLSPVREDVKSQLGELANDNPGFDRQTAHDKIHVLIVDFLNKALS</sequence>
<evidence type="ECO:0000313" key="6">
    <source>
        <dbReference type="Proteomes" id="UP000632498"/>
    </source>
</evidence>
<organism evidence="5 6">
    <name type="scientific">Terasakiella brassicae</name>
    <dbReference type="NCBI Taxonomy" id="1634917"/>
    <lineage>
        <taxon>Bacteria</taxon>
        <taxon>Pseudomonadati</taxon>
        <taxon>Pseudomonadota</taxon>
        <taxon>Alphaproteobacteria</taxon>
        <taxon>Rhodospirillales</taxon>
        <taxon>Terasakiellaceae</taxon>
        <taxon>Terasakiella</taxon>
    </lineage>
</organism>
<keyword evidence="1 5" id="KW-0378">Hydrolase</keyword>
<evidence type="ECO:0000256" key="2">
    <source>
        <dbReference type="ARBA" id="ARBA00022963"/>
    </source>
</evidence>
<dbReference type="SUPFAM" id="SSF53474">
    <property type="entry name" value="alpha/beta-Hydrolases"/>
    <property type="match status" value="1"/>
</dbReference>
<dbReference type="Pfam" id="PF12697">
    <property type="entry name" value="Abhydrolase_6"/>
    <property type="match status" value="1"/>
</dbReference>
<evidence type="ECO:0000256" key="1">
    <source>
        <dbReference type="ARBA" id="ARBA00022801"/>
    </source>
</evidence>
<dbReference type="InterPro" id="IPR016986">
    <property type="entry name" value="UCP031982_abhydr"/>
</dbReference>
<feature type="domain" description="AB hydrolase-1" evidence="4">
    <location>
        <begin position="57"/>
        <end position="268"/>
    </location>
</feature>
<dbReference type="PANTHER" id="PTHR10272">
    <property type="entry name" value="PLATELET-ACTIVATING FACTOR ACETYLHYDROLASE"/>
    <property type="match status" value="1"/>
</dbReference>
<keyword evidence="2" id="KW-0442">Lipid degradation</keyword>
<keyword evidence="6" id="KW-1185">Reference proteome</keyword>
<evidence type="ECO:0000313" key="5">
    <source>
        <dbReference type="EMBL" id="GGF58687.1"/>
    </source>
</evidence>